<dbReference type="SMART" id="SM00028">
    <property type="entry name" value="TPR"/>
    <property type="match status" value="3"/>
</dbReference>
<accession>A0A8J9Z566</accession>
<dbReference type="Pfam" id="PF05118">
    <property type="entry name" value="Asp_Arg_Hydrox"/>
    <property type="match status" value="2"/>
</dbReference>
<dbReference type="SUPFAM" id="SSF48452">
    <property type="entry name" value="TPR-like"/>
    <property type="match status" value="1"/>
</dbReference>
<dbReference type="PANTHER" id="PTHR12366">
    <property type="entry name" value="ASPARTYL/ASPARAGINYL BETA-HYDROXYLASE"/>
    <property type="match status" value="1"/>
</dbReference>
<dbReference type="InterPro" id="IPR027443">
    <property type="entry name" value="IPNS-like_sf"/>
</dbReference>
<dbReference type="PANTHER" id="PTHR12366:SF29">
    <property type="entry name" value="ASPARTYL BETA-HYDROXYLASE, ISOFORM L"/>
    <property type="match status" value="1"/>
</dbReference>
<dbReference type="GO" id="GO:0062101">
    <property type="term" value="F:peptidyl-aspartic acid 3-dioxygenase activity"/>
    <property type="evidence" value="ECO:0007669"/>
    <property type="project" value="InterPro"/>
</dbReference>
<sequence length="359" mass="41137">MSGSGKSRQAVKTIGHLNELVPGQPDILNQLGVSYLMVGNNNAAKKIFSEVLQIKPEDGFAKVHLGFILKSETRYDEAIPLLREGIQTEEEGTIDGRFFFHLGDALYRMGEPEEAKEWYKNGADRGLFASMYQRSLYNEPNLRAQPFWKPQDGGNNFIRAVQRLELNWKIIRDEGLKNMDAEKGVFIPEEENLKNTGDWKQFTLFQRGKKQETNCNRAPQTCAIISNIKEATGCTRGQIKYSIMQPGTHVWPHTGPTNCRLRMHLGLVIPKNGTRLRVADDIKPTFYLVVSLWCSKQELFGYSVFYEDVATWEEGKVIIFDDSFEHEVWQEADSYRMILIIDMWHPDLSANQKKILSPI</sequence>
<evidence type="ECO:0000256" key="1">
    <source>
        <dbReference type="ARBA" id="ARBA00007730"/>
    </source>
</evidence>
<evidence type="ECO:0000256" key="2">
    <source>
        <dbReference type="PROSITE-ProRule" id="PRU00339"/>
    </source>
</evidence>
<dbReference type="InterPro" id="IPR039038">
    <property type="entry name" value="ASPH"/>
</dbReference>
<evidence type="ECO:0000313" key="4">
    <source>
        <dbReference type="EMBL" id="CAH1247845.1"/>
    </source>
</evidence>
<dbReference type="OrthoDB" id="438431at2759"/>
<dbReference type="Pfam" id="PF13181">
    <property type="entry name" value="TPR_8"/>
    <property type="match status" value="2"/>
</dbReference>
<organism evidence="4 5">
    <name type="scientific">Branchiostoma lanceolatum</name>
    <name type="common">Common lancelet</name>
    <name type="synonym">Amphioxus lanceolatum</name>
    <dbReference type="NCBI Taxonomy" id="7740"/>
    <lineage>
        <taxon>Eukaryota</taxon>
        <taxon>Metazoa</taxon>
        <taxon>Chordata</taxon>
        <taxon>Cephalochordata</taxon>
        <taxon>Leptocardii</taxon>
        <taxon>Amphioxiformes</taxon>
        <taxon>Branchiostomatidae</taxon>
        <taxon>Branchiostoma</taxon>
    </lineage>
</organism>
<dbReference type="Gene3D" id="1.25.40.10">
    <property type="entry name" value="Tetratricopeptide repeat domain"/>
    <property type="match status" value="1"/>
</dbReference>
<dbReference type="Gene3D" id="2.60.120.330">
    <property type="entry name" value="B-lactam Antibiotic, Isopenicillin N Synthase, Chain"/>
    <property type="match status" value="1"/>
</dbReference>
<dbReference type="InterPro" id="IPR019734">
    <property type="entry name" value="TPR_rpt"/>
</dbReference>
<gene>
    <name evidence="4" type="primary">ASPHD2</name>
    <name evidence="4" type="ORF">BLAG_LOCUS9390</name>
</gene>
<feature type="domain" description="Aspartyl/asparaginy/proline hydroxylase" evidence="3">
    <location>
        <begin position="166"/>
        <end position="282"/>
    </location>
</feature>
<dbReference type="SUPFAM" id="SSF51197">
    <property type="entry name" value="Clavaminate synthase-like"/>
    <property type="match status" value="1"/>
</dbReference>
<protein>
    <submittedName>
        <fullName evidence="4">ASPHD2 protein</fullName>
    </submittedName>
</protein>
<feature type="domain" description="Aspartyl/asparaginy/proline hydroxylase" evidence="3">
    <location>
        <begin position="307"/>
        <end position="346"/>
    </location>
</feature>
<dbReference type="InterPro" id="IPR011990">
    <property type="entry name" value="TPR-like_helical_dom_sf"/>
</dbReference>
<dbReference type="PROSITE" id="PS50005">
    <property type="entry name" value="TPR"/>
    <property type="match status" value="1"/>
</dbReference>
<keyword evidence="5" id="KW-1185">Reference proteome</keyword>
<keyword evidence="2" id="KW-0802">TPR repeat</keyword>
<dbReference type="AlphaFoldDB" id="A0A8J9Z566"/>
<dbReference type="EMBL" id="OV696701">
    <property type="protein sequence ID" value="CAH1247845.1"/>
    <property type="molecule type" value="Genomic_DNA"/>
</dbReference>
<evidence type="ECO:0000259" key="3">
    <source>
        <dbReference type="Pfam" id="PF05118"/>
    </source>
</evidence>
<dbReference type="GO" id="GO:0005783">
    <property type="term" value="C:endoplasmic reticulum"/>
    <property type="evidence" value="ECO:0007669"/>
    <property type="project" value="TreeGrafter"/>
</dbReference>
<proteinExistence type="inferred from homology"/>
<dbReference type="Proteomes" id="UP000838412">
    <property type="component" value="Chromosome 16"/>
</dbReference>
<evidence type="ECO:0000313" key="5">
    <source>
        <dbReference type="Proteomes" id="UP000838412"/>
    </source>
</evidence>
<feature type="repeat" description="TPR" evidence="2">
    <location>
        <begin position="25"/>
        <end position="58"/>
    </location>
</feature>
<dbReference type="InterPro" id="IPR007803">
    <property type="entry name" value="Asp/Arg/Pro-Hydrxlase"/>
</dbReference>
<reference evidence="4" key="1">
    <citation type="submission" date="2022-01" db="EMBL/GenBank/DDBJ databases">
        <authorList>
            <person name="Braso-Vives M."/>
        </authorList>
    </citation>
    <scope>NUCLEOTIDE SEQUENCE</scope>
</reference>
<comment type="similarity">
    <text evidence="1">Belongs to the aspartyl/asparaginyl beta-hydroxylase family.</text>
</comment>
<name>A0A8J9Z566_BRALA</name>